<evidence type="ECO:0000256" key="5">
    <source>
        <dbReference type="ARBA" id="ARBA00022989"/>
    </source>
</evidence>
<name>A0A941IX00_9BACT</name>
<evidence type="ECO:0000256" key="7">
    <source>
        <dbReference type="SAM" id="Phobius"/>
    </source>
</evidence>
<dbReference type="RefSeq" id="WP_212188968.1">
    <property type="nucleotide sequence ID" value="NZ_JAGTAR010000006.1"/>
</dbReference>
<evidence type="ECO:0000256" key="6">
    <source>
        <dbReference type="ARBA" id="ARBA00023136"/>
    </source>
</evidence>
<dbReference type="EMBL" id="JAGTAR010000006">
    <property type="protein sequence ID" value="MBR8535063.1"/>
    <property type="molecule type" value="Genomic_DNA"/>
</dbReference>
<sequence length="521" mass="59909">MKLKALKHTTLGLIGLLIPYISILAACADSIVGLKIIIVYTGIIVACIGLLSFIYNKTIYVGLLIIFQTIYNVSAFIDLSYYLIFNTRLTTSALYIMGESNINESWEFLTMYLKPQLIAVLLLFFIGLILGTIITIKYFKRIRLLLNSFYTFKYITIITSFFAICGSVLLRNNFAFYVTTNGMYIFIQEKRMLERLEITSTGNYKDVVHKSSKYQETYVVVIGESTTPTHMGLYGYYRQTNPLLKNKISELKIYTNVRSPHAYTIGSLSKALTLGDYDDPAKMYNSSLIQLFNSAGFYTYFISNQAPIGKYETTVTLTSKISNNSFYTNMERAINKARPDSVIFEPLKMALKAPNDKKFIMVHLMGTHTAYSKRYPEEFNRFTTTPKTQFNHKLAHNTINEYDNAVLYNDYIINHIIDLVNESNSKSFVLYFSDHGEDVYETINEARHAESSATDPMFKVPFIIWQSEKYKRTMTDLCINEERKYNLEDVIFTIADLSNIQFNRFDPQKSIVNSAFKEIGQ</sequence>
<dbReference type="CDD" id="cd16017">
    <property type="entry name" value="LptA"/>
    <property type="match status" value="1"/>
</dbReference>
<dbReference type="PANTHER" id="PTHR30443">
    <property type="entry name" value="INNER MEMBRANE PROTEIN"/>
    <property type="match status" value="1"/>
</dbReference>
<feature type="transmembrane region" description="Helical" evidence="7">
    <location>
        <begin position="62"/>
        <end position="84"/>
    </location>
</feature>
<comment type="caution">
    <text evidence="9">The sequence shown here is derived from an EMBL/GenBank/DDBJ whole genome shotgun (WGS) entry which is preliminary data.</text>
</comment>
<feature type="transmembrane region" description="Helical" evidence="7">
    <location>
        <begin position="37"/>
        <end position="55"/>
    </location>
</feature>
<proteinExistence type="predicted"/>
<dbReference type="GO" id="GO:0009244">
    <property type="term" value="P:lipopolysaccharide core region biosynthetic process"/>
    <property type="evidence" value="ECO:0007669"/>
    <property type="project" value="TreeGrafter"/>
</dbReference>
<evidence type="ECO:0000256" key="1">
    <source>
        <dbReference type="ARBA" id="ARBA00004651"/>
    </source>
</evidence>
<dbReference type="GO" id="GO:0005886">
    <property type="term" value="C:plasma membrane"/>
    <property type="evidence" value="ECO:0007669"/>
    <property type="project" value="UniProtKB-SubCell"/>
</dbReference>
<evidence type="ECO:0000256" key="3">
    <source>
        <dbReference type="ARBA" id="ARBA00022679"/>
    </source>
</evidence>
<feature type="transmembrane region" description="Helical" evidence="7">
    <location>
        <begin position="117"/>
        <end position="139"/>
    </location>
</feature>
<protein>
    <submittedName>
        <fullName evidence="9">Sulfatase-like hydrolase/transferase</fullName>
    </submittedName>
</protein>
<keyword evidence="5 7" id="KW-1133">Transmembrane helix</keyword>
<keyword evidence="6 7" id="KW-0472">Membrane</keyword>
<keyword evidence="2" id="KW-1003">Cell membrane</keyword>
<evidence type="ECO:0000259" key="8">
    <source>
        <dbReference type="Pfam" id="PF00884"/>
    </source>
</evidence>
<dbReference type="Pfam" id="PF00884">
    <property type="entry name" value="Sulfatase"/>
    <property type="match status" value="1"/>
</dbReference>
<dbReference type="SUPFAM" id="SSF53649">
    <property type="entry name" value="Alkaline phosphatase-like"/>
    <property type="match status" value="1"/>
</dbReference>
<evidence type="ECO:0000256" key="4">
    <source>
        <dbReference type="ARBA" id="ARBA00022692"/>
    </source>
</evidence>
<dbReference type="InterPro" id="IPR058130">
    <property type="entry name" value="PEA_transf_C"/>
</dbReference>
<reference evidence="9" key="2">
    <citation type="submission" date="2021-04" db="EMBL/GenBank/DDBJ databases">
        <authorList>
            <person name="Zhang T."/>
            <person name="Zhang Y."/>
            <person name="Lu D."/>
            <person name="Zuo D."/>
            <person name="Du Z."/>
        </authorList>
    </citation>
    <scope>NUCLEOTIDE SEQUENCE</scope>
    <source>
        <strain evidence="9">JR1</strain>
    </source>
</reference>
<accession>A0A941IX00</accession>
<keyword evidence="9" id="KW-0378">Hydrolase</keyword>
<keyword evidence="10" id="KW-1185">Reference proteome</keyword>
<keyword evidence="3" id="KW-0808">Transferase</keyword>
<evidence type="ECO:0000313" key="10">
    <source>
        <dbReference type="Proteomes" id="UP000679220"/>
    </source>
</evidence>
<dbReference type="InterPro" id="IPR040423">
    <property type="entry name" value="PEA_transferase"/>
</dbReference>
<dbReference type="PANTHER" id="PTHR30443:SF2">
    <property type="entry name" value="PHOSPHOETHANOLAMINE TRANSFERASE EPTC"/>
    <property type="match status" value="1"/>
</dbReference>
<dbReference type="GO" id="GO:0016776">
    <property type="term" value="F:phosphotransferase activity, phosphate group as acceptor"/>
    <property type="evidence" value="ECO:0007669"/>
    <property type="project" value="TreeGrafter"/>
</dbReference>
<feature type="domain" description="Sulfatase N-terminal" evidence="8">
    <location>
        <begin position="217"/>
        <end position="499"/>
    </location>
</feature>
<evidence type="ECO:0000256" key="2">
    <source>
        <dbReference type="ARBA" id="ARBA00022475"/>
    </source>
</evidence>
<feature type="transmembrane region" description="Helical" evidence="7">
    <location>
        <begin position="151"/>
        <end position="170"/>
    </location>
</feature>
<dbReference type="GO" id="GO:0016787">
    <property type="term" value="F:hydrolase activity"/>
    <property type="evidence" value="ECO:0007669"/>
    <property type="project" value="UniProtKB-KW"/>
</dbReference>
<evidence type="ECO:0000313" key="9">
    <source>
        <dbReference type="EMBL" id="MBR8535063.1"/>
    </source>
</evidence>
<feature type="transmembrane region" description="Helical" evidence="7">
    <location>
        <begin position="12"/>
        <end position="31"/>
    </location>
</feature>
<gene>
    <name evidence="9" type="ORF">KDU71_05795</name>
</gene>
<dbReference type="Proteomes" id="UP000679220">
    <property type="component" value="Unassembled WGS sequence"/>
</dbReference>
<dbReference type="AlphaFoldDB" id="A0A941IX00"/>
<organism evidence="9 10">
    <name type="scientific">Carboxylicivirga sediminis</name>
    <dbReference type="NCBI Taxonomy" id="2006564"/>
    <lineage>
        <taxon>Bacteria</taxon>
        <taxon>Pseudomonadati</taxon>
        <taxon>Bacteroidota</taxon>
        <taxon>Bacteroidia</taxon>
        <taxon>Marinilabiliales</taxon>
        <taxon>Marinilabiliaceae</taxon>
        <taxon>Carboxylicivirga</taxon>
    </lineage>
</organism>
<dbReference type="InterPro" id="IPR000917">
    <property type="entry name" value="Sulfatase_N"/>
</dbReference>
<dbReference type="Gene3D" id="3.40.720.10">
    <property type="entry name" value="Alkaline Phosphatase, subunit A"/>
    <property type="match status" value="1"/>
</dbReference>
<dbReference type="InterPro" id="IPR017850">
    <property type="entry name" value="Alkaline_phosphatase_core_sf"/>
</dbReference>
<comment type="subcellular location">
    <subcellularLocation>
        <location evidence="1">Cell membrane</location>
        <topology evidence="1">Multi-pass membrane protein</topology>
    </subcellularLocation>
</comment>
<keyword evidence="4 7" id="KW-0812">Transmembrane</keyword>
<reference evidence="9" key="1">
    <citation type="journal article" date="2018" name="Int. J. Syst. Evol. Microbiol.">
        <title>Carboxylicivirga sediminis sp. nov., isolated from coastal sediment.</title>
        <authorList>
            <person name="Wang F.Q."/>
            <person name="Ren L.H."/>
            <person name="Zou R.J."/>
            <person name="Sun Y.Z."/>
            <person name="Liu X.J."/>
            <person name="Jiang F."/>
            <person name="Liu L.J."/>
        </authorList>
    </citation>
    <scope>NUCLEOTIDE SEQUENCE</scope>
    <source>
        <strain evidence="9">JR1</strain>
    </source>
</reference>
<dbReference type="PROSITE" id="PS51257">
    <property type="entry name" value="PROKAR_LIPOPROTEIN"/>
    <property type="match status" value="1"/>
</dbReference>